<dbReference type="Pfam" id="PF04014">
    <property type="entry name" value="MazE_antitoxin"/>
    <property type="match status" value="1"/>
</dbReference>
<evidence type="ECO:0000313" key="2">
    <source>
        <dbReference type="EMBL" id="KIY23668.1"/>
    </source>
</evidence>
<dbReference type="InterPro" id="IPR037914">
    <property type="entry name" value="SpoVT-AbrB_sf"/>
</dbReference>
<dbReference type="PANTHER" id="PTHR34860:SF6">
    <property type="entry name" value="REPRESSOR-LIKE PROTEIN SSO7C3"/>
    <property type="match status" value="1"/>
</dbReference>
<feature type="domain" description="SpoVT-AbrB" evidence="1">
    <location>
        <begin position="52"/>
        <end position="97"/>
    </location>
</feature>
<proteinExistence type="predicted"/>
<evidence type="ECO:0000259" key="1">
    <source>
        <dbReference type="SMART" id="SM00966"/>
    </source>
</evidence>
<name>A0A0D6ZGA8_9BACI</name>
<dbReference type="AlphaFoldDB" id="A0A0D6ZGA8"/>
<dbReference type="InterPro" id="IPR052975">
    <property type="entry name" value="Repressor-like_regulatory"/>
</dbReference>
<comment type="caution">
    <text evidence="2">The sequence shown here is derived from an EMBL/GenBank/DDBJ whole genome shotgun (WGS) entry which is preliminary data.</text>
</comment>
<protein>
    <recommendedName>
        <fullName evidence="1">SpoVT-AbrB domain-containing protein</fullName>
    </recommendedName>
</protein>
<dbReference type="Gene3D" id="2.10.260.10">
    <property type="match status" value="1"/>
</dbReference>
<dbReference type="OrthoDB" id="2878020at2"/>
<dbReference type="GO" id="GO:0003677">
    <property type="term" value="F:DNA binding"/>
    <property type="evidence" value="ECO:0007669"/>
    <property type="project" value="InterPro"/>
</dbReference>
<dbReference type="InterPro" id="IPR007159">
    <property type="entry name" value="SpoVT-AbrB_dom"/>
</dbReference>
<reference evidence="2 3" key="1">
    <citation type="submission" date="2015-01" db="EMBL/GenBank/DDBJ databases">
        <title>Draft genome sequences of the supercritical CO2 tolerant bacteria Bacillus subterraneus MITOT1 and Bacillus cereus MIT0214.</title>
        <authorList>
            <person name="Peet K.C."/>
            <person name="Thompson J.R."/>
        </authorList>
    </citation>
    <scope>NUCLEOTIDE SEQUENCE [LARGE SCALE GENOMIC DNA]</scope>
    <source>
        <strain evidence="2 3">MITOT1</strain>
    </source>
</reference>
<evidence type="ECO:0000313" key="3">
    <source>
        <dbReference type="Proteomes" id="UP000032512"/>
    </source>
</evidence>
<dbReference type="SUPFAM" id="SSF89447">
    <property type="entry name" value="AbrB/MazE/MraZ-like"/>
    <property type="match status" value="1"/>
</dbReference>
<keyword evidence="3" id="KW-1185">Reference proteome</keyword>
<dbReference type="RefSeq" id="WP_044390606.1">
    <property type="nucleotide sequence ID" value="NZ_JXIQ01000013.1"/>
</dbReference>
<dbReference type="PANTHER" id="PTHR34860">
    <property type="entry name" value="REPRESSOR-LIKE PROTEIN SSO7C3"/>
    <property type="match status" value="1"/>
</dbReference>
<dbReference type="Proteomes" id="UP000032512">
    <property type="component" value="Unassembled WGS sequence"/>
</dbReference>
<dbReference type="NCBIfam" id="TIGR01439">
    <property type="entry name" value="lp_hng_hel_AbrB"/>
    <property type="match status" value="1"/>
</dbReference>
<dbReference type="EMBL" id="JXIQ01000013">
    <property type="protein sequence ID" value="KIY23668.1"/>
    <property type="molecule type" value="Genomic_DNA"/>
</dbReference>
<dbReference type="PATRIC" id="fig|285983.3.peg.1132"/>
<dbReference type="SMART" id="SM00966">
    <property type="entry name" value="SpoVT_AbrB"/>
    <property type="match status" value="2"/>
</dbReference>
<accession>A0A0D6ZGA8</accession>
<sequence length="98" mass="11313">MFIRKLYKNGQVSIPKEITKVMNINEDTTLFVDYRQGNIIIETQESDSYLNKRTIYNGVINIPKEIRDLNGIGSDCYLLIEADQQLARIVLIPQIPQL</sequence>
<organism evidence="2 3">
    <name type="scientific">Mesobacillus subterraneus</name>
    <dbReference type="NCBI Taxonomy" id="285983"/>
    <lineage>
        <taxon>Bacteria</taxon>
        <taxon>Bacillati</taxon>
        <taxon>Bacillota</taxon>
        <taxon>Bacilli</taxon>
        <taxon>Bacillales</taxon>
        <taxon>Bacillaceae</taxon>
        <taxon>Mesobacillus</taxon>
    </lineage>
</organism>
<feature type="domain" description="SpoVT-AbrB" evidence="1">
    <location>
        <begin position="4"/>
        <end position="49"/>
    </location>
</feature>
<gene>
    <name evidence="2" type="ORF">UB32_01435</name>
</gene>